<protein>
    <submittedName>
        <fullName evidence="2">Transposase</fullName>
    </submittedName>
</protein>
<feature type="domain" description="Transposase IS4-like" evidence="1">
    <location>
        <begin position="2"/>
        <end position="41"/>
    </location>
</feature>
<sequence>MPSDEFSPKKIATLYRARWVVDLVFRELKSQYSLGRFQRKNTSSGSR</sequence>
<comment type="caution">
    <text evidence="2">The sequence shown here is derived from an EMBL/GenBank/DDBJ whole genome shotgun (WGS) entry which is preliminary data.</text>
</comment>
<evidence type="ECO:0000313" key="3">
    <source>
        <dbReference type="Proteomes" id="UP001596547"/>
    </source>
</evidence>
<dbReference type="InterPro" id="IPR002559">
    <property type="entry name" value="Transposase_11"/>
</dbReference>
<dbReference type="RefSeq" id="WP_368410889.1">
    <property type="nucleotide sequence ID" value="NZ_CP119993.1"/>
</dbReference>
<keyword evidence="3" id="KW-1185">Reference proteome</keyword>
<dbReference type="Pfam" id="PF01609">
    <property type="entry name" value="DDE_Tnp_1"/>
    <property type="match status" value="1"/>
</dbReference>
<evidence type="ECO:0000259" key="1">
    <source>
        <dbReference type="Pfam" id="PF01609"/>
    </source>
</evidence>
<proteinExistence type="predicted"/>
<dbReference type="Proteomes" id="UP001596547">
    <property type="component" value="Unassembled WGS sequence"/>
</dbReference>
<organism evidence="2 3">
    <name type="scientific">Halomarina halobia</name>
    <dbReference type="NCBI Taxonomy" id="3033386"/>
    <lineage>
        <taxon>Archaea</taxon>
        <taxon>Methanobacteriati</taxon>
        <taxon>Methanobacteriota</taxon>
        <taxon>Stenosarchaea group</taxon>
        <taxon>Halobacteria</taxon>
        <taxon>Halobacteriales</taxon>
        <taxon>Natronomonadaceae</taxon>
        <taxon>Halomarina</taxon>
    </lineage>
</organism>
<gene>
    <name evidence="2" type="ORF">ACFQPE_15810</name>
</gene>
<accession>A0ABD6AE26</accession>
<dbReference type="AlphaFoldDB" id="A0ABD6AE26"/>
<dbReference type="GeneID" id="91975992"/>
<evidence type="ECO:0000313" key="2">
    <source>
        <dbReference type="EMBL" id="MFC7318249.1"/>
    </source>
</evidence>
<reference evidence="2 3" key="1">
    <citation type="journal article" date="2019" name="Int. J. Syst. Evol. Microbiol.">
        <title>The Global Catalogue of Microorganisms (GCM) 10K type strain sequencing project: providing services to taxonomists for standard genome sequencing and annotation.</title>
        <authorList>
            <consortium name="The Broad Institute Genomics Platform"/>
            <consortium name="The Broad Institute Genome Sequencing Center for Infectious Disease"/>
            <person name="Wu L."/>
            <person name="Ma J."/>
        </authorList>
    </citation>
    <scope>NUCLEOTIDE SEQUENCE [LARGE SCALE GENOMIC DNA]</scope>
    <source>
        <strain evidence="2 3">PSR21</strain>
    </source>
</reference>
<dbReference type="EMBL" id="JBHTBF010000003">
    <property type="protein sequence ID" value="MFC7318249.1"/>
    <property type="molecule type" value="Genomic_DNA"/>
</dbReference>
<name>A0ABD6AE26_9EURY</name>